<keyword evidence="8" id="KW-0812">Transmembrane</keyword>
<dbReference type="Pfam" id="PF02518">
    <property type="entry name" value="HATPase_c"/>
    <property type="match status" value="1"/>
</dbReference>
<dbReference type="InterPro" id="IPR036097">
    <property type="entry name" value="HisK_dim/P_sf"/>
</dbReference>
<keyword evidence="8" id="KW-0472">Membrane</keyword>
<dbReference type="InterPro" id="IPR003594">
    <property type="entry name" value="HATPase_dom"/>
</dbReference>
<dbReference type="InterPro" id="IPR005467">
    <property type="entry name" value="His_kinase_dom"/>
</dbReference>
<dbReference type="Gene3D" id="1.10.287.130">
    <property type="match status" value="1"/>
</dbReference>
<dbReference type="PANTHER" id="PTHR43711">
    <property type="entry name" value="TWO-COMPONENT HISTIDINE KINASE"/>
    <property type="match status" value="1"/>
</dbReference>
<reference evidence="10 11" key="1">
    <citation type="submission" date="2021-01" db="EMBL/GenBank/DDBJ databases">
        <title>Sequencing the genomes of 1000 actinobacteria strains.</title>
        <authorList>
            <person name="Klenk H.-P."/>
        </authorList>
    </citation>
    <scope>NUCLEOTIDE SEQUENCE [LARGE SCALE GENOMIC DNA]</scope>
    <source>
        <strain evidence="10 11">DSM 18239</strain>
    </source>
</reference>
<evidence type="ECO:0000256" key="4">
    <source>
        <dbReference type="ARBA" id="ARBA00022553"/>
    </source>
</evidence>
<keyword evidence="11" id="KW-1185">Reference proteome</keyword>
<dbReference type="Gene3D" id="3.30.565.10">
    <property type="entry name" value="Histidine kinase-like ATPase, C-terminal domain"/>
    <property type="match status" value="1"/>
</dbReference>
<dbReference type="SUPFAM" id="SSF47384">
    <property type="entry name" value="Homodimeric domain of signal transducing histidine kinase"/>
    <property type="match status" value="1"/>
</dbReference>
<dbReference type="PRINTS" id="PR00344">
    <property type="entry name" value="BCTRLSENSOR"/>
</dbReference>
<evidence type="ECO:0000256" key="3">
    <source>
        <dbReference type="ARBA" id="ARBA00012438"/>
    </source>
</evidence>
<dbReference type="SMART" id="SM00388">
    <property type="entry name" value="HisKA"/>
    <property type="match status" value="1"/>
</dbReference>
<name>A0ABS2MFN5_9ACTN</name>
<evidence type="ECO:0000256" key="6">
    <source>
        <dbReference type="ARBA" id="ARBA00022777"/>
    </source>
</evidence>
<dbReference type="SUPFAM" id="SSF55874">
    <property type="entry name" value="ATPase domain of HSP90 chaperone/DNA topoisomerase II/histidine kinase"/>
    <property type="match status" value="1"/>
</dbReference>
<dbReference type="InterPro" id="IPR050736">
    <property type="entry name" value="Sensor_HK_Regulatory"/>
</dbReference>
<dbReference type="GO" id="GO:0016301">
    <property type="term" value="F:kinase activity"/>
    <property type="evidence" value="ECO:0007669"/>
    <property type="project" value="UniProtKB-KW"/>
</dbReference>
<dbReference type="Gene3D" id="3.30.450.20">
    <property type="entry name" value="PAS domain"/>
    <property type="match status" value="1"/>
</dbReference>
<dbReference type="SUPFAM" id="SSF55785">
    <property type="entry name" value="PYP-like sensor domain (PAS domain)"/>
    <property type="match status" value="1"/>
</dbReference>
<proteinExistence type="predicted"/>
<evidence type="ECO:0000256" key="8">
    <source>
        <dbReference type="SAM" id="Phobius"/>
    </source>
</evidence>
<dbReference type="EC" id="2.7.13.3" evidence="3"/>
<dbReference type="CDD" id="cd00082">
    <property type="entry name" value="HisKA"/>
    <property type="match status" value="1"/>
</dbReference>
<keyword evidence="8" id="KW-1133">Transmembrane helix</keyword>
<evidence type="ECO:0000256" key="5">
    <source>
        <dbReference type="ARBA" id="ARBA00022679"/>
    </source>
</evidence>
<evidence type="ECO:0000256" key="2">
    <source>
        <dbReference type="ARBA" id="ARBA00004236"/>
    </source>
</evidence>
<dbReference type="InterPro" id="IPR035965">
    <property type="entry name" value="PAS-like_dom_sf"/>
</dbReference>
<evidence type="ECO:0000256" key="7">
    <source>
        <dbReference type="ARBA" id="ARBA00023012"/>
    </source>
</evidence>
<dbReference type="PANTHER" id="PTHR43711:SF1">
    <property type="entry name" value="HISTIDINE KINASE 1"/>
    <property type="match status" value="1"/>
</dbReference>
<dbReference type="Pfam" id="PF00512">
    <property type="entry name" value="HisKA"/>
    <property type="match status" value="1"/>
</dbReference>
<accession>A0ABS2MFN5</accession>
<dbReference type="RefSeq" id="WP_193667370.1">
    <property type="nucleotide sequence ID" value="NZ_JACDTV010000002.1"/>
</dbReference>
<organism evidence="10 11">
    <name type="scientific">Nocardioides salarius</name>
    <dbReference type="NCBI Taxonomy" id="374513"/>
    <lineage>
        <taxon>Bacteria</taxon>
        <taxon>Bacillati</taxon>
        <taxon>Actinomycetota</taxon>
        <taxon>Actinomycetes</taxon>
        <taxon>Propionibacteriales</taxon>
        <taxon>Nocardioidaceae</taxon>
        <taxon>Nocardioides</taxon>
    </lineage>
</organism>
<evidence type="ECO:0000313" key="10">
    <source>
        <dbReference type="EMBL" id="MBM7510004.1"/>
    </source>
</evidence>
<keyword evidence="4" id="KW-0597">Phosphoprotein</keyword>
<feature type="transmembrane region" description="Helical" evidence="8">
    <location>
        <begin position="81"/>
        <end position="96"/>
    </location>
</feature>
<feature type="domain" description="Histidine kinase" evidence="9">
    <location>
        <begin position="312"/>
        <end position="528"/>
    </location>
</feature>
<dbReference type="InterPro" id="IPR003661">
    <property type="entry name" value="HisK_dim/P_dom"/>
</dbReference>
<evidence type="ECO:0000313" key="11">
    <source>
        <dbReference type="Proteomes" id="UP000732378"/>
    </source>
</evidence>
<dbReference type="SMART" id="SM00387">
    <property type="entry name" value="HATPase_c"/>
    <property type="match status" value="1"/>
</dbReference>
<comment type="subcellular location">
    <subcellularLocation>
        <location evidence="2">Cell membrane</location>
    </subcellularLocation>
</comment>
<dbReference type="InterPro" id="IPR036890">
    <property type="entry name" value="HATPase_C_sf"/>
</dbReference>
<keyword evidence="7" id="KW-0902">Two-component regulatory system</keyword>
<dbReference type="CDD" id="cd00075">
    <property type="entry name" value="HATPase"/>
    <property type="match status" value="1"/>
</dbReference>
<feature type="transmembrane region" description="Helical" evidence="8">
    <location>
        <begin position="103"/>
        <end position="123"/>
    </location>
</feature>
<keyword evidence="5" id="KW-0808">Transferase</keyword>
<comment type="caution">
    <text evidence="10">The sequence shown here is derived from an EMBL/GenBank/DDBJ whole genome shotgun (WGS) entry which is preliminary data.</text>
</comment>
<dbReference type="Proteomes" id="UP000732378">
    <property type="component" value="Unassembled WGS sequence"/>
</dbReference>
<evidence type="ECO:0000256" key="1">
    <source>
        <dbReference type="ARBA" id="ARBA00000085"/>
    </source>
</evidence>
<evidence type="ECO:0000259" key="9">
    <source>
        <dbReference type="PROSITE" id="PS50109"/>
    </source>
</evidence>
<feature type="transmembrane region" description="Helical" evidence="8">
    <location>
        <begin position="33"/>
        <end position="52"/>
    </location>
</feature>
<protein>
    <recommendedName>
        <fullName evidence="3">histidine kinase</fullName>
        <ecNumber evidence="3">2.7.13.3</ecNumber>
    </recommendedName>
</protein>
<comment type="catalytic activity">
    <reaction evidence="1">
        <text>ATP + protein L-histidine = ADP + protein N-phospho-L-histidine.</text>
        <dbReference type="EC" id="2.7.13.3"/>
    </reaction>
</comment>
<dbReference type="EMBL" id="JAFBBZ010000001">
    <property type="protein sequence ID" value="MBM7510004.1"/>
    <property type="molecule type" value="Genomic_DNA"/>
</dbReference>
<sequence length="535" mass="56356">MQDDPRLLQCGFALLVLLETALRVPAGLPAWPSWPASGLSLLVVVTLATVLAPRPGTPGPYVWVAGADLAVVGLTRLTPEGSAAAILSVLPVLWLARHLGRRGAWAGGAAALLLVSAPGIAYAGVDGAGLARAVLPPAVAVTAGLVIASGVRRAQLERAEATRRGHDLAAALDTIEHQRRTAEAILDTVDVGLLLLDEQGRYVGRNKRHEDFMALAFPDGHDGTAGQLGQVRHADAVTAMARDEMPTHRARLGEEFDDIRIWVGQGAERRALSVSARSIRDESGRQTGSALAYKDVTDFMEAMEVKDAFVASVSHELRTPLTSIAGYLDVLLERADLPAQAVRHLEIAERNAHRLERLVADLLSTAVADASPTAVQRATVDLAALVREQVEAARPVAAARQVELVGCAAGEVAAYVDSQRVRQVVDNLLSNALKHTPAGGRVRVELVPGDDELEVCVSDTGPGIDPAERDQVFGRFFRTRAARDQVLPGVGLGLAITRDIVAAHDGRIELDDAPGGGLRARVLLPRGGGAVGSGA</sequence>
<keyword evidence="6 10" id="KW-0418">Kinase</keyword>
<dbReference type="PROSITE" id="PS50109">
    <property type="entry name" value="HIS_KIN"/>
    <property type="match status" value="1"/>
</dbReference>
<gene>
    <name evidence="10" type="ORF">JOE61_003818</name>
</gene>
<dbReference type="InterPro" id="IPR004358">
    <property type="entry name" value="Sig_transdc_His_kin-like_C"/>
</dbReference>